<keyword evidence="2" id="KW-1185">Reference proteome</keyword>
<name>A0ACC2VGS7_9TREE</name>
<organism evidence="1 2">
    <name type="scientific">Naganishia friedmannii</name>
    <dbReference type="NCBI Taxonomy" id="89922"/>
    <lineage>
        <taxon>Eukaryota</taxon>
        <taxon>Fungi</taxon>
        <taxon>Dikarya</taxon>
        <taxon>Basidiomycota</taxon>
        <taxon>Agaricomycotina</taxon>
        <taxon>Tremellomycetes</taxon>
        <taxon>Filobasidiales</taxon>
        <taxon>Filobasidiaceae</taxon>
        <taxon>Naganishia</taxon>
    </lineage>
</organism>
<gene>
    <name evidence="1" type="ORF">QFC21_004615</name>
</gene>
<protein>
    <submittedName>
        <fullName evidence="1">Uncharacterized protein</fullName>
    </submittedName>
</protein>
<evidence type="ECO:0000313" key="1">
    <source>
        <dbReference type="EMBL" id="KAJ9098286.1"/>
    </source>
</evidence>
<evidence type="ECO:0000313" key="2">
    <source>
        <dbReference type="Proteomes" id="UP001227268"/>
    </source>
</evidence>
<dbReference type="Proteomes" id="UP001227268">
    <property type="component" value="Unassembled WGS sequence"/>
</dbReference>
<reference evidence="1" key="1">
    <citation type="submission" date="2023-04" db="EMBL/GenBank/DDBJ databases">
        <title>Draft Genome sequencing of Naganishia species isolated from polar environments using Oxford Nanopore Technology.</title>
        <authorList>
            <person name="Leo P."/>
            <person name="Venkateswaran K."/>
        </authorList>
    </citation>
    <scope>NUCLEOTIDE SEQUENCE</scope>
    <source>
        <strain evidence="1">MNA-CCFEE 5423</strain>
    </source>
</reference>
<proteinExistence type="predicted"/>
<sequence length="140" mass="15171">MQSPSAETETDWVMIEVDMDEPSEPSDHDDSVRQRITQLALSDADAAVGLSIDDRTESDYVIVAVQQPPQHEMEDTLTLTLTVTASTTTTTTGGRTPEGVADQVTPASCSSTALPTRKFSVRDMGARLFLSWADSFVNFA</sequence>
<dbReference type="EMBL" id="JASBWT010000015">
    <property type="protein sequence ID" value="KAJ9098286.1"/>
    <property type="molecule type" value="Genomic_DNA"/>
</dbReference>
<accession>A0ACC2VGS7</accession>
<comment type="caution">
    <text evidence="1">The sequence shown here is derived from an EMBL/GenBank/DDBJ whole genome shotgun (WGS) entry which is preliminary data.</text>
</comment>